<evidence type="ECO:0000313" key="1">
    <source>
        <dbReference type="EMBL" id="KAL0954419.1"/>
    </source>
</evidence>
<name>A0ABR3JFC7_9AGAR</name>
<keyword evidence="2" id="KW-1185">Reference proteome</keyword>
<comment type="caution">
    <text evidence="1">The sequence shown here is derived from an EMBL/GenBank/DDBJ whole genome shotgun (WGS) entry which is preliminary data.</text>
</comment>
<sequence>MSTIVENVASLKAEGNAFFAKKEYQPAIEKYTEALRGRATIAKDARDLPKAIELALQACANYLQASRYFPEDDERHAWLLDCSVTHALNISAPLHVSLPIMHKLREAVPKMQRIWINSALAHGGRDARLAKTLLAETEAMEQLNKGIIDMNDPFTPSSSAW</sequence>
<organism evidence="1 2">
    <name type="scientific">Hohenbuehelia grisea</name>
    <dbReference type="NCBI Taxonomy" id="104357"/>
    <lineage>
        <taxon>Eukaryota</taxon>
        <taxon>Fungi</taxon>
        <taxon>Dikarya</taxon>
        <taxon>Basidiomycota</taxon>
        <taxon>Agaricomycotina</taxon>
        <taxon>Agaricomycetes</taxon>
        <taxon>Agaricomycetidae</taxon>
        <taxon>Agaricales</taxon>
        <taxon>Pleurotineae</taxon>
        <taxon>Pleurotaceae</taxon>
        <taxon>Hohenbuehelia</taxon>
    </lineage>
</organism>
<dbReference type="Proteomes" id="UP001556367">
    <property type="component" value="Unassembled WGS sequence"/>
</dbReference>
<dbReference type="SUPFAM" id="SSF48452">
    <property type="entry name" value="TPR-like"/>
    <property type="match status" value="1"/>
</dbReference>
<protein>
    <submittedName>
        <fullName evidence="1">Uncharacterized protein</fullName>
    </submittedName>
</protein>
<evidence type="ECO:0000313" key="2">
    <source>
        <dbReference type="Proteomes" id="UP001556367"/>
    </source>
</evidence>
<dbReference type="Gene3D" id="1.25.40.10">
    <property type="entry name" value="Tetratricopeptide repeat domain"/>
    <property type="match status" value="1"/>
</dbReference>
<gene>
    <name evidence="1" type="ORF">HGRIS_003405</name>
</gene>
<dbReference type="InterPro" id="IPR011990">
    <property type="entry name" value="TPR-like_helical_dom_sf"/>
</dbReference>
<proteinExistence type="predicted"/>
<accession>A0ABR3JFC7</accession>
<reference evidence="2" key="1">
    <citation type="submission" date="2024-06" db="EMBL/GenBank/DDBJ databases">
        <title>Multi-omics analyses provide insights into the biosynthesis of the anticancer antibiotic pleurotin in Hohenbuehelia grisea.</title>
        <authorList>
            <person name="Weaver J.A."/>
            <person name="Alberti F."/>
        </authorList>
    </citation>
    <scope>NUCLEOTIDE SEQUENCE [LARGE SCALE GENOMIC DNA]</scope>
    <source>
        <strain evidence="2">T-177</strain>
    </source>
</reference>
<dbReference type="EMBL" id="JASNQZ010000007">
    <property type="protein sequence ID" value="KAL0954419.1"/>
    <property type="molecule type" value="Genomic_DNA"/>
</dbReference>